<dbReference type="EMBL" id="CAKKLH010000001">
    <property type="protein sequence ID" value="CAH0098007.1"/>
    <property type="molecule type" value="Genomic_DNA"/>
</dbReference>
<dbReference type="SUPFAM" id="SSF53756">
    <property type="entry name" value="UDP-Glycosyltransferase/glycogen phosphorylase"/>
    <property type="match status" value="1"/>
</dbReference>
<comment type="caution">
    <text evidence="6">The sequence shown here is derived from an EMBL/GenBank/DDBJ whole genome shotgun (WGS) entry which is preliminary data.</text>
</comment>
<evidence type="ECO:0000256" key="5">
    <source>
        <dbReference type="SAM" id="Phobius"/>
    </source>
</evidence>
<evidence type="ECO:0000256" key="1">
    <source>
        <dbReference type="ARBA" id="ARBA00009995"/>
    </source>
</evidence>
<keyword evidence="7" id="KW-1185">Reference proteome</keyword>
<evidence type="ECO:0000313" key="7">
    <source>
        <dbReference type="Proteomes" id="UP000789390"/>
    </source>
</evidence>
<evidence type="ECO:0000256" key="2">
    <source>
        <dbReference type="ARBA" id="ARBA00022676"/>
    </source>
</evidence>
<dbReference type="PROSITE" id="PS00375">
    <property type="entry name" value="UDPGT"/>
    <property type="match status" value="1"/>
</dbReference>
<keyword evidence="5" id="KW-1133">Transmembrane helix</keyword>
<sequence length="556" mass="63594">MVSISKLSASVSETTKRRQKKFYEPYKIHSKQIASLKMNSIYHRVIILLFHAIVFCHGYRILAVMPYASASHKNTVVPLLNELAERGHHVTFITGKRTQQFQNTTNVREIVLDMKVEFTVANGGPGRKSFFENIVEQPFKTKMEFLKKFREVPESTINSTFKDLQIRNMLETEKFDVVLVSLITAYIGYPLAWHFNCPFILMSPNVVMADLPFVMGDSEHSEYVPFIMSGFTNRMSLMERTINTALVHLTTKIPKMFNTPVFEKLVQHYLPGCPPLLEIEHNTSLIFTNTHPSISYPRASPPSLIEIGAIHCHPAKPLPTDLEEFIDDGGNPAGFLVFTVGSVIQMDEMPVRILEVFKNVFARLPQRVIWQWKNQPQNLTMPPNVLLSSWLPQQDLLGYPKCRGFLTHGGLLSTQEAVYHGVPVIGIPFVTDQENNMIKAVSDGYAIKLNWNNIDEEKLHTALIDILNDPKYDSNVKRLQSLLRDQPETPLERAVFWTEYVLRNKGAAALQLGSRNLTRFQRNLIDVYCILFAAFVSLMVAIIFAIRWAYLRRPRK</sequence>
<gene>
    <name evidence="6" type="ORF">DGAL_LOCUS54</name>
</gene>
<keyword evidence="3 4" id="KW-0808">Transferase</keyword>
<dbReference type="OrthoDB" id="5835829at2759"/>
<accession>A0A8J2R9C7</accession>
<reference evidence="6" key="1">
    <citation type="submission" date="2021-11" db="EMBL/GenBank/DDBJ databases">
        <authorList>
            <person name="Schell T."/>
        </authorList>
    </citation>
    <scope>NUCLEOTIDE SEQUENCE</scope>
    <source>
        <strain evidence="6">M5</strain>
    </source>
</reference>
<evidence type="ECO:0000256" key="3">
    <source>
        <dbReference type="ARBA" id="ARBA00022679"/>
    </source>
</evidence>
<dbReference type="Gene3D" id="3.40.50.2000">
    <property type="entry name" value="Glycogen Phosphorylase B"/>
    <property type="match status" value="2"/>
</dbReference>
<keyword evidence="5" id="KW-0812">Transmembrane</keyword>
<feature type="transmembrane region" description="Helical" evidence="5">
    <location>
        <begin position="525"/>
        <end position="550"/>
    </location>
</feature>
<keyword evidence="5" id="KW-0472">Membrane</keyword>
<feature type="transmembrane region" description="Helical" evidence="5">
    <location>
        <begin position="41"/>
        <end position="62"/>
    </location>
</feature>
<dbReference type="GO" id="GO:0008194">
    <property type="term" value="F:UDP-glycosyltransferase activity"/>
    <property type="evidence" value="ECO:0007669"/>
    <property type="project" value="InterPro"/>
</dbReference>
<dbReference type="InterPro" id="IPR050271">
    <property type="entry name" value="UDP-glycosyltransferase"/>
</dbReference>
<organism evidence="6 7">
    <name type="scientific">Daphnia galeata</name>
    <dbReference type="NCBI Taxonomy" id="27404"/>
    <lineage>
        <taxon>Eukaryota</taxon>
        <taxon>Metazoa</taxon>
        <taxon>Ecdysozoa</taxon>
        <taxon>Arthropoda</taxon>
        <taxon>Crustacea</taxon>
        <taxon>Branchiopoda</taxon>
        <taxon>Diplostraca</taxon>
        <taxon>Cladocera</taxon>
        <taxon>Anomopoda</taxon>
        <taxon>Daphniidae</taxon>
        <taxon>Daphnia</taxon>
    </lineage>
</organism>
<protein>
    <recommendedName>
        <fullName evidence="8">UDP-glucuronosyltransferase</fullName>
    </recommendedName>
</protein>
<feature type="transmembrane region" description="Helical" evidence="5">
    <location>
        <begin position="175"/>
        <end position="195"/>
    </location>
</feature>
<dbReference type="InterPro" id="IPR002213">
    <property type="entry name" value="UDP_glucos_trans"/>
</dbReference>
<dbReference type="FunFam" id="3.40.50.2000:FF:000050">
    <property type="entry name" value="UDP-glucuronosyltransferase"/>
    <property type="match status" value="1"/>
</dbReference>
<dbReference type="PANTHER" id="PTHR48043">
    <property type="entry name" value="EG:EG0003.4 PROTEIN-RELATED"/>
    <property type="match status" value="1"/>
</dbReference>
<evidence type="ECO:0000256" key="4">
    <source>
        <dbReference type="RuleBase" id="RU003718"/>
    </source>
</evidence>
<comment type="similarity">
    <text evidence="1 4">Belongs to the UDP-glycosyltransferase family.</text>
</comment>
<dbReference type="AlphaFoldDB" id="A0A8J2R9C7"/>
<dbReference type="Proteomes" id="UP000789390">
    <property type="component" value="Unassembled WGS sequence"/>
</dbReference>
<keyword evidence="2 4" id="KW-0328">Glycosyltransferase</keyword>
<name>A0A8J2R9C7_9CRUS</name>
<dbReference type="PANTHER" id="PTHR48043:SF159">
    <property type="entry name" value="EG:EG0003.4 PROTEIN-RELATED"/>
    <property type="match status" value="1"/>
</dbReference>
<dbReference type="CDD" id="cd03784">
    <property type="entry name" value="GT1_Gtf-like"/>
    <property type="match status" value="1"/>
</dbReference>
<evidence type="ECO:0008006" key="8">
    <source>
        <dbReference type="Google" id="ProtNLM"/>
    </source>
</evidence>
<dbReference type="Pfam" id="PF00201">
    <property type="entry name" value="UDPGT"/>
    <property type="match status" value="1"/>
</dbReference>
<proteinExistence type="inferred from homology"/>
<dbReference type="InterPro" id="IPR035595">
    <property type="entry name" value="UDP_glycos_trans_CS"/>
</dbReference>
<evidence type="ECO:0000313" key="6">
    <source>
        <dbReference type="EMBL" id="CAH0098007.1"/>
    </source>
</evidence>